<feature type="domain" description="Cytochrome c" evidence="6">
    <location>
        <begin position="31"/>
        <end position="301"/>
    </location>
</feature>
<dbReference type="Proteomes" id="UP000318538">
    <property type="component" value="Chromosome"/>
</dbReference>
<proteinExistence type="predicted"/>
<evidence type="ECO:0000256" key="5">
    <source>
        <dbReference type="SAM" id="SignalP"/>
    </source>
</evidence>
<dbReference type="RefSeq" id="WP_145175980.1">
    <property type="nucleotide sequence ID" value="NZ_CP036525.1"/>
</dbReference>
<dbReference type="InterPro" id="IPR051395">
    <property type="entry name" value="Cytochrome_c_Peroxidase/MauG"/>
</dbReference>
<keyword evidence="8" id="KW-1185">Reference proteome</keyword>
<sequence length="592" mass="63883" precursor="true">MRRSLLFGLAMAATAVTSISWSSSAIAVSPISVQQGQQLFQRNWTPANRAISSDGLGPLFNGQSCVACHSQGGVGGGGAAEHNAHSIGIEEMQIVGGPVDTDIIKRMVSTFHPGFILSDGTVINTLAMSHHGGSPAFAQSRAAFLKQLPAEFSSHGGPVSAPEVRSATSMPVLFHNAIGKYQMSIRARLFQRNTTALFGAGAIDRVTDSEIIKVAKSQEQHPEISGRPATLRSGKIGKFGWRGNVASLMEFTDQACANEVGLETKRKPQPADPMVPGYRNSGVDISDEQIEAMADFMAALPAPVRDVPGDSKSRMQVERGEQMFASVGCAVCHLPHIGPAREIYSDLLLHDMGHELVDLNHAEPYIIRTTPATRLSMAGTERVTGTMMVGGYYGPATEINVDQTTVSGRLDSGRGGAVRAESGRIDDLPQLPNNRAYYGRSQSIAARPGGVAMRGLHFVAPSVPKERLLLVDLAYDEKNFSSSTSKDLYGLVMNAKIERKSTVRQTVYNRIHFEPTKFNQEWRTPPLWGVRDSAPYMHDGRAQTLLESIAMHGGESAGTRDRFLQLPLSDRHAILAFLNTLAAPPNAPQMAF</sequence>
<dbReference type="OrthoDB" id="9805202at2"/>
<keyword evidence="1 4" id="KW-0349">Heme</keyword>
<dbReference type="GO" id="GO:0046872">
    <property type="term" value="F:metal ion binding"/>
    <property type="evidence" value="ECO:0007669"/>
    <property type="project" value="UniProtKB-KW"/>
</dbReference>
<evidence type="ECO:0000259" key="6">
    <source>
        <dbReference type="PROSITE" id="PS51007"/>
    </source>
</evidence>
<feature type="signal peptide" evidence="5">
    <location>
        <begin position="1"/>
        <end position="27"/>
    </location>
</feature>
<dbReference type="KEGG" id="rlc:K227x_61070"/>
<evidence type="ECO:0000313" key="7">
    <source>
        <dbReference type="EMBL" id="QDT07679.1"/>
    </source>
</evidence>
<gene>
    <name evidence="7" type="ORF">K227x_61070</name>
</gene>
<dbReference type="GO" id="GO:0004130">
    <property type="term" value="F:cytochrome-c peroxidase activity"/>
    <property type="evidence" value="ECO:0007669"/>
    <property type="project" value="TreeGrafter"/>
</dbReference>
<keyword evidence="2 4" id="KW-0479">Metal-binding</keyword>
<feature type="domain" description="Cytochrome c" evidence="6">
    <location>
        <begin position="315"/>
        <end position="442"/>
    </location>
</feature>
<evidence type="ECO:0000256" key="3">
    <source>
        <dbReference type="ARBA" id="ARBA00023004"/>
    </source>
</evidence>
<evidence type="ECO:0000256" key="2">
    <source>
        <dbReference type="ARBA" id="ARBA00022723"/>
    </source>
</evidence>
<dbReference type="Gene3D" id="1.10.760.10">
    <property type="entry name" value="Cytochrome c-like domain"/>
    <property type="match status" value="1"/>
</dbReference>
<feature type="chain" id="PRO_5022190144" evidence="5">
    <location>
        <begin position="28"/>
        <end position="592"/>
    </location>
</feature>
<keyword evidence="5" id="KW-0732">Signal</keyword>
<dbReference type="AlphaFoldDB" id="A0A517NKS2"/>
<keyword evidence="3 4" id="KW-0408">Iron</keyword>
<reference evidence="7 8" key="1">
    <citation type="submission" date="2019-02" db="EMBL/GenBank/DDBJ databases">
        <title>Deep-cultivation of Planctomycetes and their phenomic and genomic characterization uncovers novel biology.</title>
        <authorList>
            <person name="Wiegand S."/>
            <person name="Jogler M."/>
            <person name="Boedeker C."/>
            <person name="Pinto D."/>
            <person name="Vollmers J."/>
            <person name="Rivas-Marin E."/>
            <person name="Kohn T."/>
            <person name="Peeters S.H."/>
            <person name="Heuer A."/>
            <person name="Rast P."/>
            <person name="Oberbeckmann S."/>
            <person name="Bunk B."/>
            <person name="Jeske O."/>
            <person name="Meyerdierks A."/>
            <person name="Storesund J.E."/>
            <person name="Kallscheuer N."/>
            <person name="Luecker S."/>
            <person name="Lage O.M."/>
            <person name="Pohl T."/>
            <person name="Merkel B.J."/>
            <person name="Hornburger P."/>
            <person name="Mueller R.-W."/>
            <person name="Bruemmer F."/>
            <person name="Labrenz M."/>
            <person name="Spormann A.M."/>
            <person name="Op den Camp H."/>
            <person name="Overmann J."/>
            <person name="Amann R."/>
            <person name="Jetten M.S.M."/>
            <person name="Mascher T."/>
            <person name="Medema M.H."/>
            <person name="Devos D.P."/>
            <person name="Kaster A.-K."/>
            <person name="Ovreas L."/>
            <person name="Rohde M."/>
            <person name="Galperin M.Y."/>
            <person name="Jogler C."/>
        </authorList>
    </citation>
    <scope>NUCLEOTIDE SEQUENCE [LARGE SCALE GENOMIC DNA]</scope>
    <source>
        <strain evidence="7 8">K22_7</strain>
    </source>
</reference>
<dbReference type="SUPFAM" id="SSF46626">
    <property type="entry name" value="Cytochrome c"/>
    <property type="match status" value="2"/>
</dbReference>
<accession>A0A517NKS2</accession>
<evidence type="ECO:0000256" key="4">
    <source>
        <dbReference type="PROSITE-ProRule" id="PRU00433"/>
    </source>
</evidence>
<dbReference type="PROSITE" id="PS51007">
    <property type="entry name" value="CYTC"/>
    <property type="match status" value="2"/>
</dbReference>
<dbReference type="PANTHER" id="PTHR30600:SF4">
    <property type="entry name" value="CYTOCHROME C DOMAIN-CONTAINING PROTEIN"/>
    <property type="match status" value="1"/>
</dbReference>
<dbReference type="GO" id="GO:0009055">
    <property type="term" value="F:electron transfer activity"/>
    <property type="evidence" value="ECO:0007669"/>
    <property type="project" value="InterPro"/>
</dbReference>
<dbReference type="PANTHER" id="PTHR30600">
    <property type="entry name" value="CYTOCHROME C PEROXIDASE-RELATED"/>
    <property type="match status" value="1"/>
</dbReference>
<dbReference type="Pfam" id="PF06537">
    <property type="entry name" value="DHOR"/>
    <property type="match status" value="1"/>
</dbReference>
<name>A0A517NKS2_9BACT</name>
<dbReference type="InterPro" id="IPR010538">
    <property type="entry name" value="DHOR"/>
</dbReference>
<organism evidence="7 8">
    <name type="scientific">Rubripirellula lacrimiformis</name>
    <dbReference type="NCBI Taxonomy" id="1930273"/>
    <lineage>
        <taxon>Bacteria</taxon>
        <taxon>Pseudomonadati</taxon>
        <taxon>Planctomycetota</taxon>
        <taxon>Planctomycetia</taxon>
        <taxon>Pirellulales</taxon>
        <taxon>Pirellulaceae</taxon>
        <taxon>Rubripirellula</taxon>
    </lineage>
</organism>
<dbReference type="EMBL" id="CP036525">
    <property type="protein sequence ID" value="QDT07679.1"/>
    <property type="molecule type" value="Genomic_DNA"/>
</dbReference>
<evidence type="ECO:0000313" key="8">
    <source>
        <dbReference type="Proteomes" id="UP000318538"/>
    </source>
</evidence>
<dbReference type="InterPro" id="IPR036909">
    <property type="entry name" value="Cyt_c-like_dom_sf"/>
</dbReference>
<dbReference type="GO" id="GO:0020037">
    <property type="term" value="F:heme binding"/>
    <property type="evidence" value="ECO:0007669"/>
    <property type="project" value="InterPro"/>
</dbReference>
<protein>
    <submittedName>
        <fullName evidence="7">Cytochrome c</fullName>
    </submittedName>
</protein>
<dbReference type="InterPro" id="IPR009056">
    <property type="entry name" value="Cyt_c-like_dom"/>
</dbReference>
<evidence type="ECO:0000256" key="1">
    <source>
        <dbReference type="ARBA" id="ARBA00022617"/>
    </source>
</evidence>